<name>A0A1B6JTV4_9HEMI</name>
<proteinExistence type="predicted"/>
<feature type="non-terminal residue" evidence="3">
    <location>
        <position position="1"/>
    </location>
</feature>
<feature type="region of interest" description="Disordered" evidence="1">
    <location>
        <begin position="585"/>
        <end position="615"/>
    </location>
</feature>
<keyword evidence="2" id="KW-0472">Membrane</keyword>
<dbReference type="AlphaFoldDB" id="A0A1B6JTV4"/>
<keyword evidence="2" id="KW-0812">Transmembrane</keyword>
<reference evidence="3" key="1">
    <citation type="submission" date="2015-11" db="EMBL/GenBank/DDBJ databases">
        <title>De novo transcriptome assembly of four potential Pierce s Disease insect vectors from Arizona vineyards.</title>
        <authorList>
            <person name="Tassone E.E."/>
        </authorList>
    </citation>
    <scope>NUCLEOTIDE SEQUENCE</scope>
</reference>
<dbReference type="EMBL" id="GECU01005066">
    <property type="protein sequence ID" value="JAT02641.1"/>
    <property type="molecule type" value="Transcribed_RNA"/>
</dbReference>
<feature type="compositionally biased region" description="Polar residues" evidence="1">
    <location>
        <begin position="585"/>
        <end position="601"/>
    </location>
</feature>
<evidence type="ECO:0000313" key="3">
    <source>
        <dbReference type="EMBL" id="JAT02641.1"/>
    </source>
</evidence>
<evidence type="ECO:0000256" key="1">
    <source>
        <dbReference type="SAM" id="MobiDB-lite"/>
    </source>
</evidence>
<accession>A0A1B6JTV4</accession>
<protein>
    <recommendedName>
        <fullName evidence="4">Envelope fusion protein</fullName>
    </recommendedName>
</protein>
<evidence type="ECO:0008006" key="4">
    <source>
        <dbReference type="Google" id="ProtNLM"/>
    </source>
</evidence>
<dbReference type="Pfam" id="PF12259">
    <property type="entry name" value="Baculo_F"/>
    <property type="match status" value="1"/>
</dbReference>
<organism evidence="3">
    <name type="scientific">Homalodisca liturata</name>
    <dbReference type="NCBI Taxonomy" id="320908"/>
    <lineage>
        <taxon>Eukaryota</taxon>
        <taxon>Metazoa</taxon>
        <taxon>Ecdysozoa</taxon>
        <taxon>Arthropoda</taxon>
        <taxon>Hexapoda</taxon>
        <taxon>Insecta</taxon>
        <taxon>Pterygota</taxon>
        <taxon>Neoptera</taxon>
        <taxon>Paraneoptera</taxon>
        <taxon>Hemiptera</taxon>
        <taxon>Auchenorrhyncha</taxon>
        <taxon>Membracoidea</taxon>
        <taxon>Cicadellidae</taxon>
        <taxon>Cicadellinae</taxon>
        <taxon>Proconiini</taxon>
        <taxon>Homalodisca</taxon>
    </lineage>
</organism>
<dbReference type="InterPro" id="IPR022048">
    <property type="entry name" value="Envelope_fusion-like"/>
</dbReference>
<evidence type="ECO:0000256" key="2">
    <source>
        <dbReference type="SAM" id="Phobius"/>
    </source>
</evidence>
<sequence>SPMAVGEKHISLLFEDDSHWTIVLQYNLTEVEEENQKLSTLLTRVKGQYDKLFQDLLSLNVSMHSPVRELEAGFRYEYVSLQQLVADYVTQTSDLVSLLPSTRQRRGLIDVGGQVLKFLFGTVTDSDLEFTNNRINEIENLSDDLFHDTKDQITILGNMQSEISNHSRAINKVISTLKEYHHVMHITMARNYIGELMHANQMRTLLKYLKLSTALAEVKDAINLAVQKMTRLHLAIEDLAAGRMTSNLLPPHQFLKVLTSVESVIPPPEKLFLDVKLENLHNFYKIATIQAYVTKSQLRVLIRLPLKNDNQLFEIFNVIAYPVYDPSLTKWVKWDVADQKLVISKDRQTYSLYSPDIFARECKFGKLTVCPLSDALLSVYKRPNCVVNLLMKEHVTLCSRKLISGLQFPVLIRTPTRWLYATSEETKVILNCFGRDANPNVSAITLKGEGEIPKHDRCDLIADGYRVPARFIGSSTYSSDFGRIVFPEVDGMYSSEERSLLVHDVNETLKVLQGLDDQLGSLCVKEYSLEGTIQLLRTHYRRRVVIKYVTFGGASLVVVLIVVTVLLRWRVRVADLLRAALGGSTQHPQAAQTESPLQTLEETVRTVPRSDADQG</sequence>
<feature type="compositionally biased region" description="Basic and acidic residues" evidence="1">
    <location>
        <begin position="602"/>
        <end position="615"/>
    </location>
</feature>
<keyword evidence="2" id="KW-1133">Transmembrane helix</keyword>
<feature type="transmembrane region" description="Helical" evidence="2">
    <location>
        <begin position="548"/>
        <end position="569"/>
    </location>
</feature>
<gene>
    <name evidence="3" type="ORF">g.51686</name>
</gene>
<feature type="non-terminal residue" evidence="3">
    <location>
        <position position="615"/>
    </location>
</feature>